<evidence type="ECO:0000313" key="8">
    <source>
        <dbReference type="EMBL" id="KAK1274500.1"/>
    </source>
</evidence>
<reference evidence="8" key="2">
    <citation type="submission" date="2023-06" db="EMBL/GenBank/DDBJ databases">
        <authorList>
            <person name="Ma L."/>
            <person name="Liu K.-W."/>
            <person name="Li Z."/>
            <person name="Hsiao Y.-Y."/>
            <person name="Qi Y."/>
            <person name="Fu T."/>
            <person name="Tang G."/>
            <person name="Zhang D."/>
            <person name="Sun W.-H."/>
            <person name="Liu D.-K."/>
            <person name="Li Y."/>
            <person name="Chen G.-Z."/>
            <person name="Liu X.-D."/>
            <person name="Liao X.-Y."/>
            <person name="Jiang Y.-T."/>
            <person name="Yu X."/>
            <person name="Hao Y."/>
            <person name="Huang J."/>
            <person name="Zhao X.-W."/>
            <person name="Ke S."/>
            <person name="Chen Y.-Y."/>
            <person name="Wu W.-L."/>
            <person name="Hsu J.-L."/>
            <person name="Lin Y.-F."/>
            <person name="Huang M.-D."/>
            <person name="Li C.-Y."/>
            <person name="Huang L."/>
            <person name="Wang Z.-W."/>
            <person name="Zhao X."/>
            <person name="Zhong W.-Y."/>
            <person name="Peng D.-H."/>
            <person name="Ahmad S."/>
            <person name="Lan S."/>
            <person name="Zhang J.-S."/>
            <person name="Tsai W.-C."/>
            <person name="Van De Peer Y."/>
            <person name="Liu Z.-J."/>
        </authorList>
    </citation>
    <scope>NUCLEOTIDE SEQUENCE</scope>
    <source>
        <strain evidence="8">SCP</strain>
        <tissue evidence="8">Leaves</tissue>
    </source>
</reference>
<evidence type="ECO:0000256" key="2">
    <source>
        <dbReference type="ARBA" id="ARBA00023015"/>
    </source>
</evidence>
<name>A0AAV9BCZ9_ACOGR</name>
<dbReference type="AlphaFoldDB" id="A0AAV9BCZ9"/>
<reference evidence="8" key="1">
    <citation type="journal article" date="2023" name="Nat. Commun.">
        <title>Diploid and tetraploid genomes of Acorus and the evolution of monocots.</title>
        <authorList>
            <person name="Ma L."/>
            <person name="Liu K.W."/>
            <person name="Li Z."/>
            <person name="Hsiao Y.Y."/>
            <person name="Qi Y."/>
            <person name="Fu T."/>
            <person name="Tang G.D."/>
            <person name="Zhang D."/>
            <person name="Sun W.H."/>
            <person name="Liu D.K."/>
            <person name="Li Y."/>
            <person name="Chen G.Z."/>
            <person name="Liu X.D."/>
            <person name="Liao X.Y."/>
            <person name="Jiang Y.T."/>
            <person name="Yu X."/>
            <person name="Hao Y."/>
            <person name="Huang J."/>
            <person name="Zhao X.W."/>
            <person name="Ke S."/>
            <person name="Chen Y.Y."/>
            <person name="Wu W.L."/>
            <person name="Hsu J.L."/>
            <person name="Lin Y.F."/>
            <person name="Huang M.D."/>
            <person name="Li C.Y."/>
            <person name="Huang L."/>
            <person name="Wang Z.W."/>
            <person name="Zhao X."/>
            <person name="Zhong W.Y."/>
            <person name="Peng D.H."/>
            <person name="Ahmad S."/>
            <person name="Lan S."/>
            <person name="Zhang J.S."/>
            <person name="Tsai W.C."/>
            <person name="Van de Peer Y."/>
            <person name="Liu Z.J."/>
        </authorList>
    </citation>
    <scope>NUCLEOTIDE SEQUENCE</scope>
    <source>
        <strain evidence="8">SCP</strain>
    </source>
</reference>
<keyword evidence="5" id="KW-0539">Nucleus</keyword>
<dbReference type="SUPFAM" id="SSF118290">
    <property type="entry name" value="WRKY DNA-binding domain"/>
    <property type="match status" value="1"/>
</dbReference>
<dbReference type="GO" id="GO:0005634">
    <property type="term" value="C:nucleus"/>
    <property type="evidence" value="ECO:0007669"/>
    <property type="project" value="UniProtKB-SubCell"/>
</dbReference>
<accession>A0AAV9BCZ9</accession>
<dbReference type="InterPro" id="IPR036576">
    <property type="entry name" value="WRKY_dom_sf"/>
</dbReference>
<dbReference type="GO" id="GO:0043565">
    <property type="term" value="F:sequence-specific DNA binding"/>
    <property type="evidence" value="ECO:0007669"/>
    <property type="project" value="InterPro"/>
</dbReference>
<feature type="region of interest" description="Disordered" evidence="6">
    <location>
        <begin position="124"/>
        <end position="151"/>
    </location>
</feature>
<organism evidence="8 9">
    <name type="scientific">Acorus gramineus</name>
    <name type="common">Dwarf sweet flag</name>
    <dbReference type="NCBI Taxonomy" id="55184"/>
    <lineage>
        <taxon>Eukaryota</taxon>
        <taxon>Viridiplantae</taxon>
        <taxon>Streptophyta</taxon>
        <taxon>Embryophyta</taxon>
        <taxon>Tracheophyta</taxon>
        <taxon>Spermatophyta</taxon>
        <taxon>Magnoliopsida</taxon>
        <taxon>Liliopsida</taxon>
        <taxon>Acoraceae</taxon>
        <taxon>Acorus</taxon>
    </lineage>
</organism>
<dbReference type="PANTHER" id="PTHR31221">
    <property type="entry name" value="WRKY TRANSCRIPTION FACTOR PROTEIN 1-RELATED"/>
    <property type="match status" value="1"/>
</dbReference>
<dbReference type="EMBL" id="JAUJYN010000004">
    <property type="protein sequence ID" value="KAK1274500.1"/>
    <property type="molecule type" value="Genomic_DNA"/>
</dbReference>
<dbReference type="GO" id="GO:0003700">
    <property type="term" value="F:DNA-binding transcription factor activity"/>
    <property type="evidence" value="ECO:0007669"/>
    <property type="project" value="InterPro"/>
</dbReference>
<proteinExistence type="predicted"/>
<protein>
    <submittedName>
        <fullName evidence="8">WRKY transcription factor 57</fullName>
    </submittedName>
</protein>
<dbReference type="Proteomes" id="UP001179952">
    <property type="component" value="Unassembled WGS sequence"/>
</dbReference>
<evidence type="ECO:0000256" key="1">
    <source>
        <dbReference type="ARBA" id="ARBA00004123"/>
    </source>
</evidence>
<dbReference type="PANTHER" id="PTHR31221:SF334">
    <property type="entry name" value="WRKY TRANSCRIPTION FACTOR 57-RELATED"/>
    <property type="match status" value="1"/>
</dbReference>
<dbReference type="PROSITE" id="PS50811">
    <property type="entry name" value="WRKY"/>
    <property type="match status" value="1"/>
</dbReference>
<feature type="region of interest" description="Disordered" evidence="6">
    <location>
        <begin position="1"/>
        <end position="64"/>
    </location>
</feature>
<evidence type="ECO:0000256" key="5">
    <source>
        <dbReference type="ARBA" id="ARBA00023242"/>
    </source>
</evidence>
<evidence type="ECO:0000256" key="3">
    <source>
        <dbReference type="ARBA" id="ARBA00023125"/>
    </source>
</evidence>
<comment type="subcellular location">
    <subcellularLocation>
        <location evidence="1">Nucleus</location>
    </subcellularLocation>
</comment>
<keyword evidence="4" id="KW-0804">Transcription</keyword>
<gene>
    <name evidence="8" type="ORF">QJS04_geneDACA008041</name>
</gene>
<keyword evidence="3" id="KW-0238">DNA-binding</keyword>
<keyword evidence="9" id="KW-1185">Reference proteome</keyword>
<comment type="caution">
    <text evidence="8">The sequence shown here is derived from an EMBL/GenBank/DDBJ whole genome shotgun (WGS) entry which is preliminary data.</text>
</comment>
<dbReference type="InterPro" id="IPR044810">
    <property type="entry name" value="WRKY_plant"/>
</dbReference>
<evidence type="ECO:0000259" key="7">
    <source>
        <dbReference type="PROSITE" id="PS50811"/>
    </source>
</evidence>
<keyword evidence="2" id="KW-0805">Transcription regulation</keyword>
<evidence type="ECO:0000256" key="6">
    <source>
        <dbReference type="SAM" id="MobiDB-lite"/>
    </source>
</evidence>
<dbReference type="InterPro" id="IPR003657">
    <property type="entry name" value="WRKY_dom"/>
</dbReference>
<evidence type="ECO:0000313" key="9">
    <source>
        <dbReference type="Proteomes" id="UP001179952"/>
    </source>
</evidence>
<evidence type="ECO:0000256" key="4">
    <source>
        <dbReference type="ARBA" id="ARBA00023163"/>
    </source>
</evidence>
<dbReference type="SMART" id="SM00774">
    <property type="entry name" value="WRKY"/>
    <property type="match status" value="1"/>
</dbReference>
<sequence>MRVKSENEGIKANPATKGGILDKERDRSPRRRIPVAEIWSKGSEEQPISKQSKSGSLKNQSNHRSYYRCTNTKCMVKKRVERSSEDPMVVITTYEGQHCHHSVSFSPKFGFTARDEAAFMAHLSSSSPPPLMVAPASTTQPSGRPGSAGEGLLGDVVTSTMWYG</sequence>
<dbReference type="Pfam" id="PF03106">
    <property type="entry name" value="WRKY"/>
    <property type="match status" value="1"/>
</dbReference>
<feature type="domain" description="WRKY" evidence="7">
    <location>
        <begin position="57"/>
        <end position="103"/>
    </location>
</feature>
<dbReference type="Gene3D" id="2.20.25.80">
    <property type="entry name" value="WRKY domain"/>
    <property type="match status" value="1"/>
</dbReference>
<feature type="compositionally biased region" description="Polar residues" evidence="6">
    <location>
        <begin position="46"/>
        <end position="64"/>
    </location>
</feature>